<dbReference type="EMBL" id="OMOJ01000003">
    <property type="protein sequence ID" value="SPF80092.1"/>
    <property type="molecule type" value="Genomic_DNA"/>
</dbReference>
<feature type="transmembrane region" description="Helical" evidence="10">
    <location>
        <begin position="16"/>
        <end position="38"/>
    </location>
</feature>
<dbReference type="Pfam" id="PF01311">
    <property type="entry name" value="Bac_export_1"/>
    <property type="match status" value="1"/>
</dbReference>
<evidence type="ECO:0000256" key="5">
    <source>
        <dbReference type="ARBA" id="ARBA00022692"/>
    </source>
</evidence>
<keyword evidence="6 10" id="KW-1133">Transmembrane helix</keyword>
<evidence type="ECO:0000256" key="10">
    <source>
        <dbReference type="RuleBase" id="RU362071"/>
    </source>
</evidence>
<dbReference type="NCBIfam" id="TIGR01400">
    <property type="entry name" value="fliR"/>
    <property type="match status" value="1"/>
</dbReference>
<evidence type="ECO:0000256" key="3">
    <source>
        <dbReference type="ARBA" id="ARBA00021717"/>
    </source>
</evidence>
<dbReference type="GO" id="GO:0044780">
    <property type="term" value="P:bacterial-type flagellum assembly"/>
    <property type="evidence" value="ECO:0007669"/>
    <property type="project" value="UniProtKB-UniRule"/>
</dbReference>
<name>A0A2R8AVN2_9RHOB</name>
<evidence type="ECO:0000256" key="1">
    <source>
        <dbReference type="ARBA" id="ARBA00002578"/>
    </source>
</evidence>
<evidence type="ECO:0000256" key="8">
    <source>
        <dbReference type="ARBA" id="ARBA00023143"/>
    </source>
</evidence>
<dbReference type="PANTHER" id="PTHR30065">
    <property type="entry name" value="FLAGELLAR BIOSYNTHETIC PROTEIN FLIR"/>
    <property type="match status" value="1"/>
</dbReference>
<reference evidence="12" key="1">
    <citation type="submission" date="2018-03" db="EMBL/GenBank/DDBJ databases">
        <authorList>
            <person name="Rodrigo-Torres L."/>
            <person name="Arahal R. D."/>
            <person name="Lucena T."/>
        </authorList>
    </citation>
    <scope>NUCLEOTIDE SEQUENCE [LARGE SCALE GENOMIC DNA]</scope>
    <source>
        <strain evidence="12">CECT 8871</strain>
    </source>
</reference>
<evidence type="ECO:0000256" key="9">
    <source>
        <dbReference type="NCBIfam" id="TIGR01400"/>
    </source>
</evidence>
<keyword evidence="8 10" id="KW-0975">Bacterial flagellum</keyword>
<evidence type="ECO:0000313" key="12">
    <source>
        <dbReference type="Proteomes" id="UP000244904"/>
    </source>
</evidence>
<keyword evidence="7 10" id="KW-0472">Membrane</keyword>
<sequence length="273" mass="28633">MELTTDTLAGIPGLQLSAIIGMALQFLFAMLRVGAFVVSAPLFSARFIPLQVRIILAVFLTIPVMGFAQVPPPETLATLTAVPWMIRELVIGLAAGLVLQILFSCAVMAGELVASTAGLGFAAQMDPATGTQTPVVGQIFSLFLLATFVAEDGHLAALRIVIDSYALIPIGQPIHMGALIEAGSEATRAMYLFAVQLMFPVVSVLLIVNVTIGIITRSAPQMNLFSFGFPLTLSITLIQLYLTAPSLGPAISTKIESALNALAIMTEAAAYGG</sequence>
<dbReference type="InterPro" id="IPR006303">
    <property type="entry name" value="FliR"/>
</dbReference>
<feature type="transmembrane region" description="Helical" evidence="10">
    <location>
        <begin position="133"/>
        <end position="150"/>
    </location>
</feature>
<dbReference type="OrthoDB" id="9797790at2"/>
<feature type="transmembrane region" description="Helical" evidence="10">
    <location>
        <begin position="50"/>
        <end position="70"/>
    </location>
</feature>
<feature type="transmembrane region" description="Helical" evidence="10">
    <location>
        <begin position="90"/>
        <end position="121"/>
    </location>
</feature>
<comment type="function">
    <text evidence="1 10">Role in flagellar biosynthesis.</text>
</comment>
<keyword evidence="12" id="KW-1185">Reference proteome</keyword>
<evidence type="ECO:0000256" key="7">
    <source>
        <dbReference type="ARBA" id="ARBA00023136"/>
    </source>
</evidence>
<dbReference type="GO" id="GO:0006605">
    <property type="term" value="P:protein targeting"/>
    <property type="evidence" value="ECO:0007669"/>
    <property type="project" value="UniProtKB-UniRule"/>
</dbReference>
<feature type="transmembrane region" description="Helical" evidence="10">
    <location>
        <begin position="224"/>
        <end position="242"/>
    </location>
</feature>
<keyword evidence="4 10" id="KW-1003">Cell membrane</keyword>
<dbReference type="GO" id="GO:0005886">
    <property type="term" value="C:plasma membrane"/>
    <property type="evidence" value="ECO:0007669"/>
    <property type="project" value="UniProtKB-SubCell"/>
</dbReference>
<dbReference type="GO" id="GO:0009425">
    <property type="term" value="C:bacterial-type flagellum basal body"/>
    <property type="evidence" value="ECO:0007669"/>
    <property type="project" value="UniProtKB-SubCell"/>
</dbReference>
<accession>A0A2R8AVN2</accession>
<feature type="transmembrane region" description="Helical" evidence="10">
    <location>
        <begin position="189"/>
        <end position="212"/>
    </location>
</feature>
<dbReference type="PANTHER" id="PTHR30065:SF8">
    <property type="entry name" value="FLAGELLAR BIOSYNTHETIC PROTEIN FLIR"/>
    <property type="match status" value="1"/>
</dbReference>
<organism evidence="11 12">
    <name type="scientific">Pseudoprimorskyibacter insulae</name>
    <dbReference type="NCBI Taxonomy" id="1695997"/>
    <lineage>
        <taxon>Bacteria</taxon>
        <taxon>Pseudomonadati</taxon>
        <taxon>Pseudomonadota</taxon>
        <taxon>Alphaproteobacteria</taxon>
        <taxon>Rhodobacterales</taxon>
        <taxon>Paracoccaceae</taxon>
        <taxon>Pseudoprimorskyibacter</taxon>
    </lineage>
</organism>
<dbReference type="InterPro" id="IPR002010">
    <property type="entry name" value="T3SS_IM_R"/>
</dbReference>
<dbReference type="PRINTS" id="PR00953">
    <property type="entry name" value="TYPE3IMRPROT"/>
</dbReference>
<comment type="similarity">
    <text evidence="2 10">Belongs to the FliR/MopE/SpaR family.</text>
</comment>
<evidence type="ECO:0000256" key="6">
    <source>
        <dbReference type="ARBA" id="ARBA00022989"/>
    </source>
</evidence>
<dbReference type="RefSeq" id="WP_108885970.1">
    <property type="nucleotide sequence ID" value="NZ_OMOJ01000003.1"/>
</dbReference>
<proteinExistence type="inferred from homology"/>
<evidence type="ECO:0000313" key="11">
    <source>
        <dbReference type="EMBL" id="SPF80092.1"/>
    </source>
</evidence>
<comment type="subcellular location">
    <subcellularLocation>
        <location evidence="10">Cell membrane</location>
        <topology evidence="10">Multi-pass membrane protein</topology>
    </subcellularLocation>
    <subcellularLocation>
        <location evidence="10">Bacterial flagellum basal body</location>
    </subcellularLocation>
</comment>
<evidence type="ECO:0000256" key="2">
    <source>
        <dbReference type="ARBA" id="ARBA00009772"/>
    </source>
</evidence>
<dbReference type="Proteomes" id="UP000244904">
    <property type="component" value="Unassembled WGS sequence"/>
</dbReference>
<evidence type="ECO:0000256" key="4">
    <source>
        <dbReference type="ARBA" id="ARBA00022475"/>
    </source>
</evidence>
<gene>
    <name evidence="11" type="ORF">PRI8871_01894</name>
</gene>
<keyword evidence="5 10" id="KW-0812">Transmembrane</keyword>
<protein>
    <recommendedName>
        <fullName evidence="3 9">Flagellar biosynthetic protein FliR</fullName>
    </recommendedName>
</protein>
<dbReference type="AlphaFoldDB" id="A0A2R8AVN2"/>